<evidence type="ECO:0000313" key="2">
    <source>
        <dbReference type="Proteomes" id="UP000305792"/>
    </source>
</evidence>
<dbReference type="OrthoDB" id="9786743at2"/>
<comment type="caution">
    <text evidence="1">The sequence shown here is derived from an EMBL/GenBank/DDBJ whole genome shotgun (WGS) entry which is preliminary data.</text>
</comment>
<dbReference type="AlphaFoldDB" id="A0A4S8PHN4"/>
<dbReference type="Proteomes" id="UP000305792">
    <property type="component" value="Unassembled WGS sequence"/>
</dbReference>
<proteinExistence type="predicted"/>
<keyword evidence="2" id="KW-1185">Reference proteome</keyword>
<reference evidence="1 2" key="1">
    <citation type="journal article" date="2018" name="Int. J. Syst. Evol. Microbiol.">
        <title>Glycomyces paridis sp. nov., isolated from the medicinal plant Paris polyphylla.</title>
        <authorList>
            <person name="Fang X.M."/>
            <person name="Bai J.L."/>
            <person name="Su J."/>
            <person name="Zhao L.L."/>
            <person name="Liu H.Y."/>
            <person name="Ma B.P."/>
            <person name="Zhang Y.Q."/>
            <person name="Yu L.Y."/>
        </authorList>
    </citation>
    <scope>NUCLEOTIDE SEQUENCE [LARGE SCALE GENOMIC DNA]</scope>
    <source>
        <strain evidence="1 2">CPCC 204357</strain>
    </source>
</reference>
<name>A0A4S8PHN4_9ACTN</name>
<sequence length="125" mass="13603">MIELAIWQHAGVPGLSEAKAQLQSIIGDQHPVPVQELGPSMQEFVREVQRRVPGIGLVGSQGPAEDSRYSRHGVVVQLGNDLPENAYELVLSTANKLKLAFYDPDMDLAVGSEDMSDIAIHDKKS</sequence>
<protein>
    <submittedName>
        <fullName evidence="1">Uncharacterized protein</fullName>
    </submittedName>
</protein>
<gene>
    <name evidence="1" type="ORF">E9998_07050</name>
</gene>
<dbReference type="RefSeq" id="WP_136529001.1">
    <property type="nucleotide sequence ID" value="NZ_STGX01000004.1"/>
</dbReference>
<dbReference type="EMBL" id="STGX01000004">
    <property type="protein sequence ID" value="THV30128.1"/>
    <property type="molecule type" value="Genomic_DNA"/>
</dbReference>
<evidence type="ECO:0000313" key="1">
    <source>
        <dbReference type="EMBL" id="THV30128.1"/>
    </source>
</evidence>
<accession>A0A4S8PHN4</accession>
<organism evidence="1 2">
    <name type="scientific">Glycomyces paridis</name>
    <dbReference type="NCBI Taxonomy" id="2126555"/>
    <lineage>
        <taxon>Bacteria</taxon>
        <taxon>Bacillati</taxon>
        <taxon>Actinomycetota</taxon>
        <taxon>Actinomycetes</taxon>
        <taxon>Glycomycetales</taxon>
        <taxon>Glycomycetaceae</taxon>
        <taxon>Glycomyces</taxon>
    </lineage>
</organism>